<dbReference type="GO" id="GO:0007059">
    <property type="term" value="P:chromosome segregation"/>
    <property type="evidence" value="ECO:0007669"/>
    <property type="project" value="TreeGrafter"/>
</dbReference>
<protein>
    <recommendedName>
        <fullName evidence="4">ParB/Sulfiredoxin domain-containing protein</fullName>
    </recommendedName>
</protein>
<dbReference type="OrthoDB" id="3846919at2"/>
<name>A0A511MDX3_9NOCA</name>
<dbReference type="SUPFAM" id="SSF110849">
    <property type="entry name" value="ParB/Sulfiredoxin"/>
    <property type="match status" value="1"/>
</dbReference>
<feature type="region of interest" description="Disordered" evidence="1">
    <location>
        <begin position="377"/>
        <end position="435"/>
    </location>
</feature>
<proteinExistence type="predicted"/>
<dbReference type="InterPro" id="IPR036086">
    <property type="entry name" value="ParB/Sulfiredoxin_sf"/>
</dbReference>
<feature type="compositionally biased region" description="Basic and acidic residues" evidence="1">
    <location>
        <begin position="418"/>
        <end position="435"/>
    </location>
</feature>
<feature type="compositionally biased region" description="Acidic residues" evidence="1">
    <location>
        <begin position="377"/>
        <end position="393"/>
    </location>
</feature>
<evidence type="ECO:0000256" key="1">
    <source>
        <dbReference type="SAM" id="MobiDB-lite"/>
    </source>
</evidence>
<sequence length="581" mass="64279">MTTTIDTPKGTDPGDNTDLPPEAQPVATPSDITDSTVPAPAVEAGFMDPNDLVIAENVRLTFNLDDHPKYTASIGERGVLLPIKAERMPDGTIEVRDGQLRTLIALTLGLTRIPVWITTAVAPGTPEAEITRISDQITVNDRRIPLTDGDRAAGIAQMLDFGASVTRVARELQTDREEVKLAGKVGQSETARRTVDEHQLDFEQAAILAEYDVVGDTEAVQHLLNTPRGMFAYEARRIANRLEERRKLLQASLPYAAAGFTILTEDPDPDRADSKFIPASQLFTTDDQPVSLARIQAEPQRWAVYCDLLEDVATLDRETGEPVDPDTVDWATERYPDATPADGMRHAREVEQHDLWDAIYYLPIDQLDATGLHEFIDTPEPDDTVPDSDEGTDFDPIADPHVGPDPDATERAAAAAQERAEARARAEEQRRQHELAEHRATELDKLGKAAMEARREFLQKLLSRNNDPPQQASSFVLKSVIIEPGLLDSHDAMVLAMELLGVQGWRSELLSSLDNARPPRCRVVLLALVLAAHEQRTGKKAWRYNDPRAQRYLRFLAEIGHTLTPIEQVAVGDRGPDTIEI</sequence>
<comment type="caution">
    <text evidence="2">The sequence shown here is derived from an EMBL/GenBank/DDBJ whole genome shotgun (WGS) entry which is preliminary data.</text>
</comment>
<organism evidence="2 3">
    <name type="scientific">Nocardia ninae NBRC 108245</name>
    <dbReference type="NCBI Taxonomy" id="1210091"/>
    <lineage>
        <taxon>Bacteria</taxon>
        <taxon>Bacillati</taxon>
        <taxon>Actinomycetota</taxon>
        <taxon>Actinomycetes</taxon>
        <taxon>Mycobacteriales</taxon>
        <taxon>Nocardiaceae</taxon>
        <taxon>Nocardia</taxon>
    </lineage>
</organism>
<dbReference type="AlphaFoldDB" id="A0A511MDX3"/>
<reference evidence="2 3" key="1">
    <citation type="submission" date="2019-07" db="EMBL/GenBank/DDBJ databases">
        <title>Whole genome shotgun sequence of Nocardia ninae NBRC 108245.</title>
        <authorList>
            <person name="Hosoyama A."/>
            <person name="Uohara A."/>
            <person name="Ohji S."/>
            <person name="Ichikawa N."/>
        </authorList>
    </citation>
    <scope>NUCLEOTIDE SEQUENCE [LARGE SCALE GENOMIC DNA]</scope>
    <source>
        <strain evidence="2 3">NBRC 108245</strain>
    </source>
</reference>
<dbReference type="GO" id="GO:0005694">
    <property type="term" value="C:chromosome"/>
    <property type="evidence" value="ECO:0007669"/>
    <property type="project" value="TreeGrafter"/>
</dbReference>
<dbReference type="RefSeq" id="WP_147131696.1">
    <property type="nucleotide sequence ID" value="NZ_BJXA01000019.1"/>
</dbReference>
<accession>A0A511MDX3</accession>
<dbReference type="PANTHER" id="PTHR33375">
    <property type="entry name" value="CHROMOSOME-PARTITIONING PROTEIN PARB-RELATED"/>
    <property type="match status" value="1"/>
</dbReference>
<dbReference type="Proteomes" id="UP000321424">
    <property type="component" value="Unassembled WGS sequence"/>
</dbReference>
<feature type="region of interest" description="Disordered" evidence="1">
    <location>
        <begin position="1"/>
        <end position="37"/>
    </location>
</feature>
<dbReference type="EMBL" id="BJXA01000019">
    <property type="protein sequence ID" value="GEM38863.1"/>
    <property type="molecule type" value="Genomic_DNA"/>
</dbReference>
<keyword evidence="3" id="KW-1185">Reference proteome</keyword>
<evidence type="ECO:0008006" key="4">
    <source>
        <dbReference type="Google" id="ProtNLM"/>
    </source>
</evidence>
<dbReference type="CDD" id="cd16387">
    <property type="entry name" value="ParB_N_Srx"/>
    <property type="match status" value="1"/>
</dbReference>
<dbReference type="InterPro" id="IPR050336">
    <property type="entry name" value="Chromosome_partition/occlusion"/>
</dbReference>
<evidence type="ECO:0000313" key="2">
    <source>
        <dbReference type="EMBL" id="GEM38863.1"/>
    </source>
</evidence>
<evidence type="ECO:0000313" key="3">
    <source>
        <dbReference type="Proteomes" id="UP000321424"/>
    </source>
</evidence>
<gene>
    <name evidence="2" type="ORF">NN4_33820</name>
</gene>
<dbReference type="PANTHER" id="PTHR33375:SF1">
    <property type="entry name" value="CHROMOSOME-PARTITIONING PROTEIN PARB-RELATED"/>
    <property type="match status" value="1"/>
</dbReference>